<dbReference type="GO" id="GO:0003677">
    <property type="term" value="F:DNA binding"/>
    <property type="evidence" value="ECO:0007669"/>
    <property type="project" value="UniProtKB-KW"/>
</dbReference>
<dbReference type="InterPro" id="IPR004437">
    <property type="entry name" value="ParB/RepB/Spo0J"/>
</dbReference>
<reference evidence="7 8" key="1">
    <citation type="submission" date="2018-12" db="EMBL/GenBank/DDBJ databases">
        <authorList>
            <person name="Yang Y."/>
        </authorList>
    </citation>
    <scope>NUCLEOTIDE SEQUENCE [LARGE SCALE GENOMIC DNA]</scope>
    <source>
        <strain evidence="7 8">GSF71</strain>
    </source>
</reference>
<dbReference type="SUPFAM" id="SSF109709">
    <property type="entry name" value="KorB DNA-binding domain-like"/>
    <property type="match status" value="1"/>
</dbReference>
<proteinExistence type="inferred from homology"/>
<dbReference type="InterPro" id="IPR041468">
    <property type="entry name" value="HTH_ParB/Spo0J"/>
</dbReference>
<dbReference type="FunFam" id="3.90.1530.30:FF:000001">
    <property type="entry name" value="Chromosome partitioning protein ParB"/>
    <property type="match status" value="1"/>
</dbReference>
<dbReference type="NCBIfam" id="TIGR00180">
    <property type="entry name" value="parB_part"/>
    <property type="match status" value="1"/>
</dbReference>
<dbReference type="InterPro" id="IPR036086">
    <property type="entry name" value="ParB/Sulfiredoxin_sf"/>
</dbReference>
<feature type="domain" description="ParB-like N-terminal" evidence="6">
    <location>
        <begin position="43"/>
        <end position="135"/>
    </location>
</feature>
<comment type="caution">
    <text evidence="7">The sequence shown here is derived from an EMBL/GenBank/DDBJ whole genome shotgun (WGS) entry which is preliminary data.</text>
</comment>
<evidence type="ECO:0000313" key="7">
    <source>
        <dbReference type="EMBL" id="RUQ73735.1"/>
    </source>
</evidence>
<dbReference type="AlphaFoldDB" id="A0A3S0X0G3"/>
<dbReference type="Pfam" id="PF17762">
    <property type="entry name" value="HTH_ParB"/>
    <property type="match status" value="1"/>
</dbReference>
<dbReference type="GO" id="GO:0045881">
    <property type="term" value="P:positive regulation of sporulation resulting in formation of a cellular spore"/>
    <property type="evidence" value="ECO:0007669"/>
    <property type="project" value="TreeGrafter"/>
</dbReference>
<evidence type="ECO:0000256" key="4">
    <source>
        <dbReference type="ARBA" id="ARBA00025472"/>
    </source>
</evidence>
<dbReference type="PANTHER" id="PTHR33375:SF1">
    <property type="entry name" value="CHROMOSOME-PARTITIONING PROTEIN PARB-RELATED"/>
    <property type="match status" value="1"/>
</dbReference>
<dbReference type="OrthoDB" id="9802051at2"/>
<dbReference type="Gene3D" id="1.10.10.2830">
    <property type="match status" value="1"/>
</dbReference>
<dbReference type="SMART" id="SM00470">
    <property type="entry name" value="ParB"/>
    <property type="match status" value="1"/>
</dbReference>
<dbReference type="Proteomes" id="UP000280346">
    <property type="component" value="Unassembled WGS sequence"/>
</dbReference>
<keyword evidence="8" id="KW-1185">Reference proteome</keyword>
<sequence>MIDDAKRMDGAGARRASLGRGLSALFGETTEDYSQLDKVRQSKQVPIEFVHPGKYQPRRKFDEEAIQGLVDSVRDKGILQPLLVRRDPETANSYELIAGERRWRAAQIAGLHEVPVVIRDLSDREALEIALVENIQRQDLTPLEEAEGYRRLMEEFEHTQEDLARAVGKSRSHVANMMRLLALPDPVKGMVQEGALSAGHARALLTSADPVSVAREVVKRGLNVRQTEDLMRGDQPAKPRKGAAGSVPAPGPAIKDVDLLNLEEEISARIGLKVAIDPQGQRGTITIHYQTLDQLDDVLHRLGGED</sequence>
<dbReference type="EMBL" id="RZIJ01000005">
    <property type="protein sequence ID" value="RUQ73735.1"/>
    <property type="molecule type" value="Genomic_DNA"/>
</dbReference>
<keyword evidence="3" id="KW-0238">DNA-binding</keyword>
<protein>
    <submittedName>
        <fullName evidence="7">ParB/RepB/Spo0J family partition protein</fullName>
    </submittedName>
</protein>
<evidence type="ECO:0000256" key="1">
    <source>
        <dbReference type="ARBA" id="ARBA00006295"/>
    </source>
</evidence>
<dbReference type="InterPro" id="IPR003115">
    <property type="entry name" value="ParB_N"/>
</dbReference>
<evidence type="ECO:0000313" key="8">
    <source>
        <dbReference type="Proteomes" id="UP000280346"/>
    </source>
</evidence>
<feature type="region of interest" description="Disordered" evidence="5">
    <location>
        <begin position="227"/>
        <end position="250"/>
    </location>
</feature>
<organism evidence="7 8">
    <name type="scientific">Azospirillum doebereinerae</name>
    <dbReference type="NCBI Taxonomy" id="92933"/>
    <lineage>
        <taxon>Bacteria</taxon>
        <taxon>Pseudomonadati</taxon>
        <taxon>Pseudomonadota</taxon>
        <taxon>Alphaproteobacteria</taxon>
        <taxon>Rhodospirillales</taxon>
        <taxon>Azospirillaceae</taxon>
        <taxon>Azospirillum</taxon>
    </lineage>
</organism>
<dbReference type="RefSeq" id="WP_126996827.1">
    <property type="nucleotide sequence ID" value="NZ_JBNPXW010000004.1"/>
</dbReference>
<dbReference type="PANTHER" id="PTHR33375">
    <property type="entry name" value="CHROMOSOME-PARTITIONING PROTEIN PARB-RELATED"/>
    <property type="match status" value="1"/>
</dbReference>
<dbReference type="FunFam" id="1.10.10.2830:FF:000001">
    <property type="entry name" value="Chromosome partitioning protein ParB"/>
    <property type="match status" value="1"/>
</dbReference>
<feature type="compositionally biased region" description="Basic and acidic residues" evidence="5">
    <location>
        <begin position="227"/>
        <end position="237"/>
    </location>
</feature>
<dbReference type="GO" id="GO:0007059">
    <property type="term" value="P:chromosome segregation"/>
    <property type="evidence" value="ECO:0007669"/>
    <property type="project" value="UniProtKB-KW"/>
</dbReference>
<accession>A0A3S0X0G3</accession>
<keyword evidence="2" id="KW-0159">Chromosome partition</keyword>
<dbReference type="SUPFAM" id="SSF110849">
    <property type="entry name" value="ParB/Sulfiredoxin"/>
    <property type="match status" value="1"/>
</dbReference>
<evidence type="ECO:0000256" key="2">
    <source>
        <dbReference type="ARBA" id="ARBA00022829"/>
    </source>
</evidence>
<dbReference type="Gene3D" id="3.90.1530.30">
    <property type="match status" value="1"/>
</dbReference>
<dbReference type="InterPro" id="IPR050336">
    <property type="entry name" value="Chromosome_partition/occlusion"/>
</dbReference>
<comment type="function">
    <text evidence="4">Involved in chromosome partition. Localize to both poles of the predivisional cell following completion of DNA replication. Binds to the DNA origin of replication.</text>
</comment>
<dbReference type="Pfam" id="PF02195">
    <property type="entry name" value="ParB_N"/>
    <property type="match status" value="1"/>
</dbReference>
<evidence type="ECO:0000256" key="5">
    <source>
        <dbReference type="SAM" id="MobiDB-lite"/>
    </source>
</evidence>
<comment type="similarity">
    <text evidence="1">Belongs to the ParB family.</text>
</comment>
<evidence type="ECO:0000256" key="3">
    <source>
        <dbReference type="ARBA" id="ARBA00023125"/>
    </source>
</evidence>
<gene>
    <name evidence="7" type="ORF">EJ913_08745</name>
</gene>
<dbReference type="Pfam" id="PF23552">
    <property type="entry name" value="ParB_C"/>
    <property type="match status" value="1"/>
</dbReference>
<dbReference type="GO" id="GO:0005694">
    <property type="term" value="C:chromosome"/>
    <property type="evidence" value="ECO:0007669"/>
    <property type="project" value="TreeGrafter"/>
</dbReference>
<dbReference type="InterPro" id="IPR057240">
    <property type="entry name" value="ParB_dimer_C"/>
</dbReference>
<name>A0A3S0X0G3_9PROT</name>
<evidence type="ECO:0000259" key="6">
    <source>
        <dbReference type="SMART" id="SM00470"/>
    </source>
</evidence>
<dbReference type="CDD" id="cd16393">
    <property type="entry name" value="SPO0J_N"/>
    <property type="match status" value="1"/>
</dbReference>